<evidence type="ECO:0000256" key="4">
    <source>
        <dbReference type="SAM" id="Phobius"/>
    </source>
</evidence>
<dbReference type="InterPro" id="IPR003593">
    <property type="entry name" value="AAA+_ATPase"/>
</dbReference>
<evidence type="ECO:0000313" key="7">
    <source>
        <dbReference type="Proteomes" id="UP000248749"/>
    </source>
</evidence>
<feature type="compositionally biased region" description="Low complexity" evidence="3">
    <location>
        <begin position="581"/>
        <end position="592"/>
    </location>
</feature>
<dbReference type="OrthoDB" id="9806127at2"/>
<sequence length="608" mass="62536">MAHLVGRIQTAVPTDAPLSAMALPLLVFVLVLLLGHVVDTAVAPLAFLATAGIDGAHRARVAGLAAAGSTIAPLEDPQVRGLIRAARADPENWTEQTPGAGAVAGLRLAGNLIGVAGGCLVLARYAGWLVPALLLPALLNGVLRQREAARGIAVWRAGTVDGARSQRWKDAATSPAEGKDIRIYGLGAWLTARIQRHALAMDAPVWALLARAIPREAGQLLLVGLPLVAGYAVVAAGGAGAPAGSDRVVAATAVLVSGVAIFQALGWTEDLRVAVAAAGCLRATVDLAARLPTPDQGGASRPAADADPDGAGRVRRARPPLVRFEGVSFAYPGARRPVLDRLDLEIRPGELLAVVGLNGAGKSTLIKLLAGLYEPDEGRVTADGVDIAVLGAAAWRSRLAIVFQDFVRYHLPARDNVALGRGDHPPDPAALDAAAADAGLEPVLARLPAGWDTPLARTATGGVDLSGGQWQQVVLARAHYAVRMGADLLVLDEPTAHLDVRTEFEVFSRLAGNRGGASVVLISHRLSTVRHADRIVLLDGGRITENGDHDELIARRGGYAELFAIQARRFATGAVTEATGRAADPVARPAAAGTGGVPAGGGATGGRG</sequence>
<evidence type="ECO:0000259" key="5">
    <source>
        <dbReference type="PROSITE" id="PS50893"/>
    </source>
</evidence>
<dbReference type="GO" id="GO:0016887">
    <property type="term" value="F:ATP hydrolysis activity"/>
    <property type="evidence" value="ECO:0007669"/>
    <property type="project" value="InterPro"/>
</dbReference>
<comment type="caution">
    <text evidence="6">The sequence shown here is derived from an EMBL/GenBank/DDBJ whole genome shotgun (WGS) entry which is preliminary data.</text>
</comment>
<dbReference type="SMART" id="SM00382">
    <property type="entry name" value="AAA"/>
    <property type="match status" value="1"/>
</dbReference>
<dbReference type="PANTHER" id="PTHR24221">
    <property type="entry name" value="ATP-BINDING CASSETTE SUB-FAMILY B"/>
    <property type="match status" value="1"/>
</dbReference>
<feature type="transmembrane region" description="Helical" evidence="4">
    <location>
        <begin position="220"/>
        <end position="242"/>
    </location>
</feature>
<organism evidence="6 7">
    <name type="scientific">Micromonospora deserti</name>
    <dbReference type="NCBI Taxonomy" id="2070366"/>
    <lineage>
        <taxon>Bacteria</taxon>
        <taxon>Bacillati</taxon>
        <taxon>Actinomycetota</taxon>
        <taxon>Actinomycetes</taxon>
        <taxon>Micromonosporales</taxon>
        <taxon>Micromonosporaceae</taxon>
        <taxon>Micromonospora</taxon>
    </lineage>
</organism>
<dbReference type="CDD" id="cd03228">
    <property type="entry name" value="ABCC_MRP_Like"/>
    <property type="match status" value="1"/>
</dbReference>
<dbReference type="SUPFAM" id="SSF52540">
    <property type="entry name" value="P-loop containing nucleoside triphosphate hydrolases"/>
    <property type="match status" value="1"/>
</dbReference>
<dbReference type="InterPro" id="IPR039421">
    <property type="entry name" value="Type_1_exporter"/>
</dbReference>
<keyword evidence="4" id="KW-0472">Membrane</keyword>
<dbReference type="Pfam" id="PF00005">
    <property type="entry name" value="ABC_tran"/>
    <property type="match status" value="1"/>
</dbReference>
<dbReference type="Gene3D" id="3.40.50.300">
    <property type="entry name" value="P-loop containing nucleotide triphosphate hydrolases"/>
    <property type="match status" value="1"/>
</dbReference>
<evidence type="ECO:0000256" key="2">
    <source>
        <dbReference type="ARBA" id="ARBA00022840"/>
    </source>
</evidence>
<feature type="domain" description="ABC transporter" evidence="5">
    <location>
        <begin position="322"/>
        <end position="565"/>
    </location>
</feature>
<evidence type="ECO:0000313" key="6">
    <source>
        <dbReference type="EMBL" id="PZF97483.1"/>
    </source>
</evidence>
<feature type="compositionally biased region" description="Gly residues" evidence="3">
    <location>
        <begin position="593"/>
        <end position="608"/>
    </location>
</feature>
<keyword evidence="4" id="KW-1133">Transmembrane helix</keyword>
<feature type="transmembrane region" description="Helical" evidence="4">
    <location>
        <begin position="20"/>
        <end position="38"/>
    </location>
</feature>
<dbReference type="Proteomes" id="UP000248749">
    <property type="component" value="Unassembled WGS sequence"/>
</dbReference>
<name>A0A2W2DX88_9ACTN</name>
<evidence type="ECO:0000256" key="1">
    <source>
        <dbReference type="ARBA" id="ARBA00022741"/>
    </source>
</evidence>
<protein>
    <recommendedName>
        <fullName evidence="5">ABC transporter domain-containing protein</fullName>
    </recommendedName>
</protein>
<dbReference type="PANTHER" id="PTHR24221:SF646">
    <property type="entry name" value="HAEMOLYSIN SECRETION ATP-BINDING PROTEIN"/>
    <property type="match status" value="1"/>
</dbReference>
<feature type="compositionally biased region" description="Low complexity" evidence="3">
    <location>
        <begin position="297"/>
        <end position="311"/>
    </location>
</feature>
<dbReference type="EMBL" id="POUB01000095">
    <property type="protein sequence ID" value="PZF97483.1"/>
    <property type="molecule type" value="Genomic_DNA"/>
</dbReference>
<dbReference type="AlphaFoldDB" id="A0A2W2DX88"/>
<feature type="region of interest" description="Disordered" evidence="3">
    <location>
        <begin position="292"/>
        <end position="314"/>
    </location>
</feature>
<accession>A0A2W2DX88</accession>
<gene>
    <name evidence="6" type="ORF">C1I99_15495</name>
</gene>
<keyword evidence="7" id="KW-1185">Reference proteome</keyword>
<dbReference type="PROSITE" id="PS50893">
    <property type="entry name" value="ABC_TRANSPORTER_2"/>
    <property type="match status" value="1"/>
</dbReference>
<dbReference type="InterPro" id="IPR003439">
    <property type="entry name" value="ABC_transporter-like_ATP-bd"/>
</dbReference>
<dbReference type="InterPro" id="IPR027417">
    <property type="entry name" value="P-loop_NTPase"/>
</dbReference>
<dbReference type="GO" id="GO:0034040">
    <property type="term" value="F:ATPase-coupled lipid transmembrane transporter activity"/>
    <property type="evidence" value="ECO:0007669"/>
    <property type="project" value="TreeGrafter"/>
</dbReference>
<feature type="region of interest" description="Disordered" evidence="3">
    <location>
        <begin position="578"/>
        <end position="608"/>
    </location>
</feature>
<keyword evidence="1" id="KW-0547">Nucleotide-binding</keyword>
<keyword evidence="4" id="KW-0812">Transmembrane</keyword>
<feature type="transmembrane region" description="Helical" evidence="4">
    <location>
        <begin position="125"/>
        <end position="143"/>
    </location>
</feature>
<dbReference type="GO" id="GO:0005524">
    <property type="term" value="F:ATP binding"/>
    <property type="evidence" value="ECO:0007669"/>
    <property type="project" value="UniProtKB-KW"/>
</dbReference>
<keyword evidence="2" id="KW-0067">ATP-binding</keyword>
<evidence type="ECO:0000256" key="3">
    <source>
        <dbReference type="SAM" id="MobiDB-lite"/>
    </source>
</evidence>
<reference evidence="6 7" key="1">
    <citation type="submission" date="2018-01" db="EMBL/GenBank/DDBJ databases">
        <title>Draft genome sequence of Salinispora sp. 13K206.</title>
        <authorList>
            <person name="Sahin N."/>
            <person name="Saygin H."/>
            <person name="Ay H."/>
        </authorList>
    </citation>
    <scope>NUCLEOTIDE SEQUENCE [LARGE SCALE GENOMIC DNA]</scope>
    <source>
        <strain evidence="6 7">13K206</strain>
    </source>
</reference>
<proteinExistence type="predicted"/>